<name>A0A3M3MZ81_9PSED</name>
<accession>A0A3M3MZ81</accession>
<reference evidence="1 2" key="1">
    <citation type="submission" date="2018-08" db="EMBL/GenBank/DDBJ databases">
        <title>Recombination of ecologically and evolutionarily significant loci maintains genetic cohesion in the Pseudomonas syringae species complex.</title>
        <authorList>
            <person name="Dillon M."/>
            <person name="Thakur S."/>
            <person name="Almeida R.N.D."/>
            <person name="Weir B.S."/>
            <person name="Guttman D.S."/>
        </authorList>
    </citation>
    <scope>NUCLEOTIDE SEQUENCE [LARGE SCALE GENOMIC DNA]</scope>
    <source>
        <strain evidence="1 2">1089_5</strain>
    </source>
</reference>
<evidence type="ECO:0000313" key="2">
    <source>
        <dbReference type="Proteomes" id="UP000278062"/>
    </source>
</evidence>
<organism evidence="1 2">
    <name type="scientific">Pseudomonas syringae pv. apii</name>
    <dbReference type="NCBI Taxonomy" id="81036"/>
    <lineage>
        <taxon>Bacteria</taxon>
        <taxon>Pseudomonadati</taxon>
        <taxon>Pseudomonadota</taxon>
        <taxon>Gammaproteobacteria</taxon>
        <taxon>Pseudomonadales</taxon>
        <taxon>Pseudomonadaceae</taxon>
        <taxon>Pseudomonas</taxon>
    </lineage>
</organism>
<proteinExistence type="predicted"/>
<dbReference type="AlphaFoldDB" id="A0A3M3MZ81"/>
<dbReference type="EMBL" id="RBPL01000120">
    <property type="protein sequence ID" value="RMN90712.1"/>
    <property type="molecule type" value="Genomic_DNA"/>
</dbReference>
<evidence type="ECO:0000313" key="1">
    <source>
        <dbReference type="EMBL" id="RMN90712.1"/>
    </source>
</evidence>
<comment type="caution">
    <text evidence="1">The sequence shown here is derived from an EMBL/GenBank/DDBJ whole genome shotgun (WGS) entry which is preliminary data.</text>
</comment>
<protein>
    <submittedName>
        <fullName evidence="1">Uncharacterized protein</fullName>
    </submittedName>
</protein>
<gene>
    <name evidence="1" type="ORF">ALQ49_101892</name>
</gene>
<sequence>MEVRQGTQDQPLDYKHPAVTLRVGQTVLQMHEVLAGSTRRRNRNELIFHWQGFFKKDLEIGGAPTSHTPAHNVPAVAASFRI</sequence>
<dbReference type="Proteomes" id="UP000278062">
    <property type="component" value="Unassembled WGS sequence"/>
</dbReference>